<dbReference type="Proteomes" id="UP001597510">
    <property type="component" value="Unassembled WGS sequence"/>
</dbReference>
<keyword evidence="3" id="KW-1185">Reference proteome</keyword>
<comment type="caution">
    <text evidence="2">The sequence shown here is derived from an EMBL/GenBank/DDBJ whole genome shotgun (WGS) entry which is preliminary data.</text>
</comment>
<keyword evidence="1" id="KW-0472">Membrane</keyword>
<evidence type="ECO:0000313" key="2">
    <source>
        <dbReference type="EMBL" id="MFD2523987.1"/>
    </source>
</evidence>
<organism evidence="2 3">
    <name type="scientific">Emticicia soli</name>
    <dbReference type="NCBI Taxonomy" id="2027878"/>
    <lineage>
        <taxon>Bacteria</taxon>
        <taxon>Pseudomonadati</taxon>
        <taxon>Bacteroidota</taxon>
        <taxon>Cytophagia</taxon>
        <taxon>Cytophagales</taxon>
        <taxon>Leadbetterellaceae</taxon>
        <taxon>Emticicia</taxon>
    </lineage>
</organism>
<dbReference type="RefSeq" id="WP_340238709.1">
    <property type="nucleotide sequence ID" value="NZ_JBBEWC010000010.1"/>
</dbReference>
<name>A0ABW5JD59_9BACT</name>
<sequence>MPSDQLKDNTPKPAETAVKDKVWTVFFAIMYPIITAFGLLFTGIVAVFSAISSVFVFFLRLIKK</sequence>
<protein>
    <submittedName>
        <fullName evidence="2">Uncharacterized protein</fullName>
    </submittedName>
</protein>
<reference evidence="3" key="1">
    <citation type="journal article" date="2019" name="Int. J. Syst. Evol. Microbiol.">
        <title>The Global Catalogue of Microorganisms (GCM) 10K type strain sequencing project: providing services to taxonomists for standard genome sequencing and annotation.</title>
        <authorList>
            <consortium name="The Broad Institute Genomics Platform"/>
            <consortium name="The Broad Institute Genome Sequencing Center for Infectious Disease"/>
            <person name="Wu L."/>
            <person name="Ma J."/>
        </authorList>
    </citation>
    <scope>NUCLEOTIDE SEQUENCE [LARGE SCALE GENOMIC DNA]</scope>
    <source>
        <strain evidence="3">KCTC 52344</strain>
    </source>
</reference>
<gene>
    <name evidence="2" type="ORF">ACFSR2_24010</name>
</gene>
<keyword evidence="1" id="KW-0812">Transmembrane</keyword>
<feature type="transmembrane region" description="Helical" evidence="1">
    <location>
        <begin position="29"/>
        <end position="59"/>
    </location>
</feature>
<accession>A0ABW5JD59</accession>
<keyword evidence="1" id="KW-1133">Transmembrane helix</keyword>
<dbReference type="EMBL" id="JBHULC010000039">
    <property type="protein sequence ID" value="MFD2523987.1"/>
    <property type="molecule type" value="Genomic_DNA"/>
</dbReference>
<evidence type="ECO:0000256" key="1">
    <source>
        <dbReference type="SAM" id="Phobius"/>
    </source>
</evidence>
<evidence type="ECO:0000313" key="3">
    <source>
        <dbReference type="Proteomes" id="UP001597510"/>
    </source>
</evidence>
<proteinExistence type="predicted"/>